<accession>A0A345UGF3</accession>
<comment type="catalytic activity">
    <reaction evidence="1">
        <text>ATP + protein L-histidine = ADP + protein N-phospho-L-histidine.</text>
        <dbReference type="EC" id="2.7.13.3"/>
    </reaction>
</comment>
<dbReference type="InterPro" id="IPR035965">
    <property type="entry name" value="PAS-like_dom_sf"/>
</dbReference>
<dbReference type="InterPro" id="IPR013656">
    <property type="entry name" value="PAS_4"/>
</dbReference>
<keyword evidence="4" id="KW-0808">Transferase</keyword>
<feature type="domain" description="PAC" evidence="7">
    <location>
        <begin position="322"/>
        <end position="374"/>
    </location>
</feature>
<dbReference type="SMART" id="SM00091">
    <property type="entry name" value="PAS"/>
    <property type="match status" value="4"/>
</dbReference>
<dbReference type="InterPro" id="IPR003661">
    <property type="entry name" value="HisK_dim/P_dom"/>
</dbReference>
<evidence type="ECO:0000259" key="7">
    <source>
        <dbReference type="PROSITE" id="PS50113"/>
    </source>
</evidence>
<keyword evidence="9" id="KW-1185">Reference proteome</keyword>
<dbReference type="SUPFAM" id="SSF47384">
    <property type="entry name" value="Homodimeric domain of signal transducing histidine kinase"/>
    <property type="match status" value="1"/>
</dbReference>
<dbReference type="KEGG" id="cprv:CYPRO_0267"/>
<dbReference type="InterPro" id="IPR052162">
    <property type="entry name" value="Sensor_kinase/Photoreceptor"/>
</dbReference>
<evidence type="ECO:0000256" key="2">
    <source>
        <dbReference type="ARBA" id="ARBA00012438"/>
    </source>
</evidence>
<dbReference type="Gene3D" id="3.30.450.20">
    <property type="entry name" value="PAS domain"/>
    <property type="match status" value="3"/>
</dbReference>
<feature type="domain" description="PAS" evidence="6">
    <location>
        <begin position="375"/>
        <end position="416"/>
    </location>
</feature>
<dbReference type="Proteomes" id="UP000254808">
    <property type="component" value="Chromosome"/>
</dbReference>
<sequence length="591" mass="66186">MLPPYLKNSLVSAAAVITPDGDLKAYNPAFKKLMGDMPEYPSLFGLIQSGSHGSLRRLCAHAAQPDCPAGGKVPKAVFGLRTLFTTAGNPVEAEVLYFGDKSGDEGLLLALFVPVVQNSVLPKSAPTDSSLQRDYLASIIAAIPDMLLIADLNGNIMEWGHAEDGKQGFVPAAGFEESALQGLLPARVRVAFRTALRQLSQGESARRVEYRLAGSGQDNWFEANLAPLDAEKVVILNRDITKRKETEDKIRLQEGMLRAIYDSADQAVTFIDKELRVLFFNKVAETLVKQVFGKPQQTGLPALSYILPGEVSEFEQHYRRALLGETAYFEKDYRGKWWRYFIYPVYDKAGNISGIAQNVADITDRKSREIELRENKERLNKTIEAIPHPLLIADDRFQISYVNEQFENVLGFSEAEATVLKLDALIPEAQRASYAEDLIRYFGQHRTDPASASDASLINERFTEINKADGQTLMMSCSYNVFINSGKLYTIIILQDVSELKRRQDIILRQNMFLRKIAWQQSHGVRRPIANILAISNMIQTDEEMTPEELQQYLGHLSDEVGKLDEIVKNIVTETNQLERSGKDETRTADS</sequence>
<evidence type="ECO:0000313" key="9">
    <source>
        <dbReference type="Proteomes" id="UP000254808"/>
    </source>
</evidence>
<dbReference type="EMBL" id="CP027806">
    <property type="protein sequence ID" value="AXI99554.1"/>
    <property type="molecule type" value="Genomic_DNA"/>
</dbReference>
<dbReference type="PROSITE" id="PS50113">
    <property type="entry name" value="PAC"/>
    <property type="match status" value="1"/>
</dbReference>
<keyword evidence="3" id="KW-0597">Phosphoprotein</keyword>
<name>A0A345UGF3_9BACT</name>
<keyword evidence="5" id="KW-0418">Kinase</keyword>
<dbReference type="PANTHER" id="PTHR43304">
    <property type="entry name" value="PHYTOCHROME-LIKE PROTEIN CPH1"/>
    <property type="match status" value="1"/>
</dbReference>
<organism evidence="8 9">
    <name type="scientific">Cyclonatronum proteinivorum</name>
    <dbReference type="NCBI Taxonomy" id="1457365"/>
    <lineage>
        <taxon>Bacteria</taxon>
        <taxon>Pseudomonadati</taxon>
        <taxon>Balneolota</taxon>
        <taxon>Balneolia</taxon>
        <taxon>Balneolales</taxon>
        <taxon>Cyclonatronaceae</taxon>
        <taxon>Cyclonatronum</taxon>
    </lineage>
</organism>
<evidence type="ECO:0000256" key="4">
    <source>
        <dbReference type="ARBA" id="ARBA00022679"/>
    </source>
</evidence>
<dbReference type="Pfam" id="PF13188">
    <property type="entry name" value="PAS_8"/>
    <property type="match status" value="1"/>
</dbReference>
<protein>
    <recommendedName>
        <fullName evidence="2">histidine kinase</fullName>
        <ecNumber evidence="2">2.7.13.3</ecNumber>
    </recommendedName>
</protein>
<dbReference type="CDD" id="cd00082">
    <property type="entry name" value="HisKA"/>
    <property type="match status" value="1"/>
</dbReference>
<dbReference type="PANTHER" id="PTHR43304:SF1">
    <property type="entry name" value="PAC DOMAIN-CONTAINING PROTEIN"/>
    <property type="match status" value="1"/>
</dbReference>
<evidence type="ECO:0000259" key="6">
    <source>
        <dbReference type="PROSITE" id="PS50112"/>
    </source>
</evidence>
<dbReference type="Pfam" id="PF08448">
    <property type="entry name" value="PAS_4"/>
    <property type="match status" value="2"/>
</dbReference>
<dbReference type="PROSITE" id="PS50112">
    <property type="entry name" value="PAS"/>
    <property type="match status" value="1"/>
</dbReference>
<gene>
    <name evidence="8" type="ORF">CYPRO_0267</name>
</gene>
<dbReference type="InterPro" id="IPR036097">
    <property type="entry name" value="HisK_dim/P_sf"/>
</dbReference>
<reference evidence="8 9" key="1">
    <citation type="submission" date="2018-03" db="EMBL/GenBank/DDBJ databases">
        <title>Phenotypic and genomic properties of Cyclonatronum proteinivorum gen. nov., sp. nov., a haloalkaliphilic bacteroidete from soda lakes possessing Na+-translocating rhodopsin.</title>
        <authorList>
            <person name="Toshchakov S.V."/>
            <person name="Korzhenkov A."/>
            <person name="Samarov N.I."/>
            <person name="Kublanov I.V."/>
            <person name="Muntyan M.S."/>
            <person name="Sorokin D.Y."/>
        </authorList>
    </citation>
    <scope>NUCLEOTIDE SEQUENCE [LARGE SCALE GENOMIC DNA]</scope>
    <source>
        <strain evidence="8 9">Omega</strain>
    </source>
</reference>
<dbReference type="GO" id="GO:0000155">
    <property type="term" value="F:phosphorelay sensor kinase activity"/>
    <property type="evidence" value="ECO:0007669"/>
    <property type="project" value="InterPro"/>
</dbReference>
<dbReference type="RefSeq" id="WP_114982822.1">
    <property type="nucleotide sequence ID" value="NZ_CP027806.1"/>
</dbReference>
<dbReference type="InterPro" id="IPR000700">
    <property type="entry name" value="PAS-assoc_C"/>
</dbReference>
<dbReference type="SUPFAM" id="SSF55785">
    <property type="entry name" value="PYP-like sensor domain (PAS domain)"/>
    <property type="match status" value="3"/>
</dbReference>
<dbReference type="AlphaFoldDB" id="A0A345UGF3"/>
<proteinExistence type="predicted"/>
<dbReference type="NCBIfam" id="TIGR00229">
    <property type="entry name" value="sensory_box"/>
    <property type="match status" value="3"/>
</dbReference>
<dbReference type="OrthoDB" id="6231665at2"/>
<evidence type="ECO:0000256" key="3">
    <source>
        <dbReference type="ARBA" id="ARBA00022553"/>
    </source>
</evidence>
<dbReference type="InterPro" id="IPR000014">
    <property type="entry name" value="PAS"/>
</dbReference>
<dbReference type="CDD" id="cd00130">
    <property type="entry name" value="PAS"/>
    <property type="match status" value="3"/>
</dbReference>
<evidence type="ECO:0000256" key="5">
    <source>
        <dbReference type="ARBA" id="ARBA00022777"/>
    </source>
</evidence>
<dbReference type="Gene3D" id="1.10.287.130">
    <property type="match status" value="1"/>
</dbReference>
<evidence type="ECO:0000256" key="1">
    <source>
        <dbReference type="ARBA" id="ARBA00000085"/>
    </source>
</evidence>
<dbReference type="EC" id="2.7.13.3" evidence="2"/>
<evidence type="ECO:0000313" key="8">
    <source>
        <dbReference type="EMBL" id="AXI99554.1"/>
    </source>
</evidence>